<reference evidence="1 2" key="1">
    <citation type="journal article" date="2021" name="G3 (Bethesda)">
        <title>Genomic diversity, chromosomal rearrangements, and interspecies hybridization in the ogataea polymorpha species complex.</title>
        <authorList>
            <person name="Hanson S.J."/>
            <person name="Cinneide E.O."/>
            <person name="Salzberg L.I."/>
            <person name="Wolfe K.H."/>
            <person name="McGowan J."/>
            <person name="Fitzpatrick D.A."/>
            <person name="Matlin K."/>
        </authorList>
    </citation>
    <scope>NUCLEOTIDE SEQUENCE [LARGE SCALE GENOMIC DNA]</scope>
    <source>
        <strain evidence="1">81-436-3</strain>
    </source>
</reference>
<dbReference type="Proteomes" id="UP000697297">
    <property type="component" value="Unassembled WGS sequence"/>
</dbReference>
<gene>
    <name evidence="1" type="ORF">KL946_001550</name>
</gene>
<evidence type="ECO:0000313" key="2">
    <source>
        <dbReference type="Proteomes" id="UP000697297"/>
    </source>
</evidence>
<evidence type="ECO:0008006" key="3">
    <source>
        <dbReference type="Google" id="ProtNLM"/>
    </source>
</evidence>
<protein>
    <recommendedName>
        <fullName evidence="3">Roadblock/LAMTOR2 domain-containing protein</fullName>
    </recommendedName>
</protein>
<keyword evidence="2" id="KW-1185">Reference proteome</keyword>
<accession>A0ABQ7RKN0</accession>
<proteinExistence type="predicted"/>
<dbReference type="EMBL" id="JAHLUN010000003">
    <property type="protein sequence ID" value="KAG7767451.1"/>
    <property type="molecule type" value="Genomic_DNA"/>
</dbReference>
<name>A0ABQ7RKN0_9ASCO</name>
<organism evidence="1 2">
    <name type="scientific">Ogataea haglerorum</name>
    <dbReference type="NCBI Taxonomy" id="1937702"/>
    <lineage>
        <taxon>Eukaryota</taxon>
        <taxon>Fungi</taxon>
        <taxon>Dikarya</taxon>
        <taxon>Ascomycota</taxon>
        <taxon>Saccharomycotina</taxon>
        <taxon>Pichiomycetes</taxon>
        <taxon>Pichiales</taxon>
        <taxon>Pichiaceae</taxon>
        <taxon>Ogataea</taxon>
    </lineage>
</organism>
<evidence type="ECO:0000313" key="1">
    <source>
        <dbReference type="EMBL" id="KAG7767451.1"/>
    </source>
</evidence>
<sequence>MTSDKPVYSFRPSYSTLDIEQTPTDALAIQRSISSLRNQGQMVGFDEENEAIVGLAVKVNTVTNVVLLASKDAIVFFTRSASTTASLVKSALGLLCTFVRVFFNKYASSQSA</sequence>
<comment type="caution">
    <text evidence="1">The sequence shown here is derived from an EMBL/GenBank/DDBJ whole genome shotgun (WGS) entry which is preliminary data.</text>
</comment>